<keyword evidence="1" id="KW-0812">Transmembrane</keyword>
<keyword evidence="1" id="KW-0472">Membrane</keyword>
<gene>
    <name evidence="3" type="ORF">FXF36_07985</name>
</gene>
<feature type="transmembrane region" description="Helical" evidence="1">
    <location>
        <begin position="178"/>
        <end position="195"/>
    </location>
</feature>
<dbReference type="EMBL" id="CP043028">
    <property type="protein sequence ID" value="QFJ54794.1"/>
    <property type="molecule type" value="Genomic_DNA"/>
</dbReference>
<feature type="transmembrane region" description="Helical" evidence="1">
    <location>
        <begin position="68"/>
        <end position="87"/>
    </location>
</feature>
<dbReference type="SUPFAM" id="SSF55073">
    <property type="entry name" value="Nucleotide cyclase"/>
    <property type="match status" value="1"/>
</dbReference>
<dbReference type="NCBIfam" id="TIGR00254">
    <property type="entry name" value="GGDEF"/>
    <property type="match status" value="1"/>
</dbReference>
<dbReference type="OrthoDB" id="9804955at2"/>
<dbReference type="GO" id="GO:1902201">
    <property type="term" value="P:negative regulation of bacterial-type flagellum-dependent cell motility"/>
    <property type="evidence" value="ECO:0007669"/>
    <property type="project" value="TreeGrafter"/>
</dbReference>
<feature type="transmembrane region" description="Helical" evidence="1">
    <location>
        <begin position="99"/>
        <end position="118"/>
    </location>
</feature>
<dbReference type="InterPro" id="IPR043128">
    <property type="entry name" value="Rev_trsase/Diguanyl_cyclase"/>
</dbReference>
<evidence type="ECO:0000259" key="2">
    <source>
        <dbReference type="PROSITE" id="PS50887"/>
    </source>
</evidence>
<dbReference type="AlphaFoldDB" id="A0A5P6VU94"/>
<feature type="transmembrane region" description="Helical" evidence="1">
    <location>
        <begin position="149"/>
        <end position="166"/>
    </location>
</feature>
<evidence type="ECO:0000256" key="1">
    <source>
        <dbReference type="SAM" id="Phobius"/>
    </source>
</evidence>
<dbReference type="PANTHER" id="PTHR45138:SF9">
    <property type="entry name" value="DIGUANYLATE CYCLASE DGCM-RELATED"/>
    <property type="match status" value="1"/>
</dbReference>
<dbReference type="CDD" id="cd01949">
    <property type="entry name" value="GGDEF"/>
    <property type="match status" value="1"/>
</dbReference>
<keyword evidence="1" id="KW-1133">Transmembrane helix</keyword>
<accession>A0A5P6VU94</accession>
<dbReference type="GO" id="GO:0005886">
    <property type="term" value="C:plasma membrane"/>
    <property type="evidence" value="ECO:0007669"/>
    <property type="project" value="TreeGrafter"/>
</dbReference>
<name>A0A5P6VU94_PSEXY</name>
<dbReference type="RefSeq" id="WP_151623256.1">
    <property type="nucleotide sequence ID" value="NZ_CP043028.1"/>
</dbReference>
<reference evidence="4" key="1">
    <citation type="submission" date="2019-08" db="EMBL/GenBank/DDBJ databases">
        <title>Complete Genome Sequence of the Polysaccharide-Degrading Rumen Bacterium Pseudobutyrivibrio xylanivorans MA3014.</title>
        <authorList>
            <person name="Palevich N."/>
            <person name="Maclean P.H."/>
            <person name="Kelly W.J."/>
            <person name="Leahy S.C."/>
            <person name="Rakonjac J."/>
            <person name="Attwood G.T."/>
        </authorList>
    </citation>
    <scope>NUCLEOTIDE SEQUENCE [LARGE SCALE GENOMIC DNA]</scope>
    <source>
        <strain evidence="4">MA3014</strain>
    </source>
</reference>
<dbReference type="InterPro" id="IPR029787">
    <property type="entry name" value="Nucleotide_cyclase"/>
</dbReference>
<dbReference type="PROSITE" id="PS50887">
    <property type="entry name" value="GGDEF"/>
    <property type="match status" value="1"/>
</dbReference>
<protein>
    <submittedName>
        <fullName evidence="3">GGDEF domain-containing protein</fullName>
    </submittedName>
</protein>
<feature type="transmembrane region" description="Helical" evidence="1">
    <location>
        <begin position="43"/>
        <end position="62"/>
    </location>
</feature>
<dbReference type="PANTHER" id="PTHR45138">
    <property type="entry name" value="REGULATORY COMPONENTS OF SENSORY TRANSDUCTION SYSTEM"/>
    <property type="match status" value="1"/>
</dbReference>
<feature type="domain" description="GGDEF" evidence="2">
    <location>
        <begin position="241"/>
        <end position="371"/>
    </location>
</feature>
<dbReference type="SMART" id="SM00267">
    <property type="entry name" value="GGDEF"/>
    <property type="match status" value="1"/>
</dbReference>
<dbReference type="InterPro" id="IPR000160">
    <property type="entry name" value="GGDEF_dom"/>
</dbReference>
<evidence type="ECO:0000313" key="4">
    <source>
        <dbReference type="Proteomes" id="UP000327030"/>
    </source>
</evidence>
<dbReference type="GO" id="GO:0043709">
    <property type="term" value="P:cell adhesion involved in single-species biofilm formation"/>
    <property type="evidence" value="ECO:0007669"/>
    <property type="project" value="TreeGrafter"/>
</dbReference>
<dbReference type="InterPro" id="IPR050469">
    <property type="entry name" value="Diguanylate_Cyclase"/>
</dbReference>
<dbReference type="GO" id="GO:0052621">
    <property type="term" value="F:diguanylate cyclase activity"/>
    <property type="evidence" value="ECO:0007669"/>
    <property type="project" value="TreeGrafter"/>
</dbReference>
<dbReference type="Pfam" id="PF00990">
    <property type="entry name" value="GGDEF"/>
    <property type="match status" value="1"/>
</dbReference>
<sequence length="498" mass="56772">MADMGMMRKHIKYFREDNETIRQYFRECLETINDNNLYMLRKACMYMSMVYVFMLIISKLLLPNFTLSKAHLAVVPLMLVYFNINLYTMKHRGQIGTGATAAICCTFYFCLGVVLGVVDVFEVPAGQALWLPLAVIGLPMIFIDRLYKYGIEELVVLSIMLVMSFLHKERECFIRDLYISIAAYVISMLAARIILEMRARETLAIAEVTRLSSLDKLTHVFNKGALVARMETYYAKRSADEPCAMCIIDIDDFKYVNDNLGHNTGDLLLERIGRLLGENFRAYDIVGRYGGDEFVVVMPRMGDVNILSSRCKALQSYISELDYGNKNPFTASIGAVISTGIPNSSVIFEMADDALYKSKMQGKNCCTIWEYEDREIDRPVLLAVTESEDDKMNELRSELSSRFHIIRADNDNKALYYLSRYHKQIEFAVIKINDRIDLGELVLKYIKTREGFAKIPVLAVTETKSQAIIAKKLQADEALEVEAPDAVYKKTVQKLIGM</sequence>
<dbReference type="Proteomes" id="UP000327030">
    <property type="component" value="Chromosome 1"/>
</dbReference>
<evidence type="ECO:0000313" key="3">
    <source>
        <dbReference type="EMBL" id="QFJ54794.1"/>
    </source>
</evidence>
<proteinExistence type="predicted"/>
<dbReference type="Gene3D" id="3.30.70.270">
    <property type="match status" value="1"/>
</dbReference>
<dbReference type="KEGG" id="pxv:FXF36_07985"/>
<organism evidence="3 4">
    <name type="scientific">Pseudobutyrivibrio xylanivorans</name>
    <dbReference type="NCBI Taxonomy" id="185007"/>
    <lineage>
        <taxon>Bacteria</taxon>
        <taxon>Bacillati</taxon>
        <taxon>Bacillota</taxon>
        <taxon>Clostridia</taxon>
        <taxon>Lachnospirales</taxon>
        <taxon>Lachnospiraceae</taxon>
        <taxon>Pseudobutyrivibrio</taxon>
    </lineage>
</organism>